<comment type="caution">
    <text evidence="9">The sequence shown here is derived from an EMBL/GenBank/DDBJ whole genome shotgun (WGS) entry which is preliminary data.</text>
</comment>
<organism evidence="9 10">
    <name type="scientific">Linnemannia gamsii</name>
    <dbReference type="NCBI Taxonomy" id="64522"/>
    <lineage>
        <taxon>Eukaryota</taxon>
        <taxon>Fungi</taxon>
        <taxon>Fungi incertae sedis</taxon>
        <taxon>Mucoromycota</taxon>
        <taxon>Mortierellomycotina</taxon>
        <taxon>Mortierellomycetes</taxon>
        <taxon>Mortierellales</taxon>
        <taxon>Mortierellaceae</taxon>
        <taxon>Linnemannia</taxon>
    </lineage>
</organism>
<evidence type="ECO:0008006" key="11">
    <source>
        <dbReference type="Google" id="ProtNLM"/>
    </source>
</evidence>
<dbReference type="InterPro" id="IPR014047">
    <property type="entry name" value="Chr_Tranpt_l_chain"/>
</dbReference>
<keyword evidence="6 8" id="KW-0472">Membrane</keyword>
<evidence type="ECO:0000256" key="5">
    <source>
        <dbReference type="ARBA" id="ARBA00022989"/>
    </source>
</evidence>
<comment type="subcellular location">
    <subcellularLocation>
        <location evidence="1">Cell membrane</location>
        <topology evidence="1">Multi-pass membrane protein</topology>
    </subcellularLocation>
</comment>
<feature type="compositionally biased region" description="Polar residues" evidence="7">
    <location>
        <begin position="231"/>
        <end position="267"/>
    </location>
</feature>
<dbReference type="OrthoDB" id="2160638at2759"/>
<comment type="similarity">
    <text evidence="2">Belongs to the chromate ion transporter (CHR) (TC 2.A.51) family.</text>
</comment>
<keyword evidence="10" id="KW-1185">Reference proteome</keyword>
<reference evidence="9" key="1">
    <citation type="journal article" date="2020" name="Fungal Divers.">
        <title>Resolving the Mortierellaceae phylogeny through synthesis of multi-gene phylogenetics and phylogenomics.</title>
        <authorList>
            <person name="Vandepol N."/>
            <person name="Liber J."/>
            <person name="Desiro A."/>
            <person name="Na H."/>
            <person name="Kennedy M."/>
            <person name="Barry K."/>
            <person name="Grigoriev I.V."/>
            <person name="Miller A.N."/>
            <person name="O'Donnell K."/>
            <person name="Stajich J.E."/>
            <person name="Bonito G."/>
        </authorList>
    </citation>
    <scope>NUCLEOTIDE SEQUENCE</scope>
    <source>
        <strain evidence="9">NVP60</strain>
    </source>
</reference>
<evidence type="ECO:0000313" key="10">
    <source>
        <dbReference type="Proteomes" id="UP000823405"/>
    </source>
</evidence>
<feature type="transmembrane region" description="Helical" evidence="8">
    <location>
        <begin position="129"/>
        <end position="148"/>
    </location>
</feature>
<evidence type="ECO:0000256" key="1">
    <source>
        <dbReference type="ARBA" id="ARBA00004651"/>
    </source>
</evidence>
<dbReference type="GO" id="GO:0015109">
    <property type="term" value="F:chromate transmembrane transporter activity"/>
    <property type="evidence" value="ECO:0007669"/>
    <property type="project" value="InterPro"/>
</dbReference>
<feature type="transmembrane region" description="Helical" evidence="8">
    <location>
        <begin position="340"/>
        <end position="361"/>
    </location>
</feature>
<evidence type="ECO:0000256" key="6">
    <source>
        <dbReference type="ARBA" id="ARBA00023136"/>
    </source>
</evidence>
<dbReference type="Pfam" id="PF02417">
    <property type="entry name" value="Chromate_transp"/>
    <property type="match status" value="2"/>
</dbReference>
<feature type="transmembrane region" description="Helical" evidence="8">
    <location>
        <begin position="160"/>
        <end position="177"/>
    </location>
</feature>
<dbReference type="AlphaFoldDB" id="A0A9P6UG65"/>
<proteinExistence type="inferred from homology"/>
<feature type="region of interest" description="Disordered" evidence="7">
    <location>
        <begin position="231"/>
        <end position="268"/>
    </location>
</feature>
<dbReference type="InterPro" id="IPR003370">
    <property type="entry name" value="Chromate_transpt"/>
</dbReference>
<dbReference type="PIRSF" id="PIRSF004810">
    <property type="entry name" value="ChrA"/>
    <property type="match status" value="1"/>
</dbReference>
<sequence>MSTSPSSVARHNVPPLRERLKEIFAVYFKFGYIAFGGPNAHIAILYDEVVVKRQWISIDQFAELVAISQALPGPASAKVAYCVALIRSGLLCALCAFFLWSIPGAIVMTVAGALIGGIKGDIPLWATRLEQGLASAAIGIVALAGYRMSTTLATDKMTRTVALLAGSVSALYTAPWLLPTVMVLGGVVSYISDAYLSPFLSNWKAKRKSKSDVIAAGQYDLEEGIVGSRARSSSHADSNSLDPGQSPTFLPSDVSNELQNGPQSVARNSGIDYQHGDRLSVESIESHLPITKTSNEQRAFTYSRKSGLVCFLIFLGLLVASILVRVLATTSKTADYAQLVSTFYFVGSIIFGGGNVVVPLLKSYTVDVGWMTDQQFLVGLALVQSLPGPNFNFSCFIGAVAMANANK</sequence>
<dbReference type="PANTHER" id="PTHR33567">
    <property type="entry name" value="CHROMATE ION TRANSPORTER (EUROFUNG)"/>
    <property type="match status" value="1"/>
</dbReference>
<keyword evidence="4 8" id="KW-0812">Transmembrane</keyword>
<evidence type="ECO:0000256" key="2">
    <source>
        <dbReference type="ARBA" id="ARBA00005262"/>
    </source>
</evidence>
<gene>
    <name evidence="9" type="ORF">BGZ97_003953</name>
</gene>
<evidence type="ECO:0000313" key="9">
    <source>
        <dbReference type="EMBL" id="KAG0298852.1"/>
    </source>
</evidence>
<evidence type="ECO:0000256" key="4">
    <source>
        <dbReference type="ARBA" id="ARBA00022692"/>
    </source>
</evidence>
<feature type="transmembrane region" description="Helical" evidence="8">
    <location>
        <begin position="183"/>
        <end position="201"/>
    </location>
</feature>
<feature type="non-terminal residue" evidence="9">
    <location>
        <position position="407"/>
    </location>
</feature>
<accession>A0A9P6UG65</accession>
<protein>
    <recommendedName>
        <fullName evidence="11">Chromate transporter</fullName>
    </recommendedName>
</protein>
<feature type="transmembrane region" description="Helical" evidence="8">
    <location>
        <begin position="308"/>
        <end position="328"/>
    </location>
</feature>
<evidence type="ECO:0000256" key="7">
    <source>
        <dbReference type="SAM" id="MobiDB-lite"/>
    </source>
</evidence>
<keyword evidence="3" id="KW-1003">Cell membrane</keyword>
<evidence type="ECO:0000256" key="3">
    <source>
        <dbReference type="ARBA" id="ARBA00022475"/>
    </source>
</evidence>
<dbReference type="PANTHER" id="PTHR33567:SF3">
    <property type="entry name" value="CHROMATE ION TRANSPORTER (EUROFUNG)"/>
    <property type="match status" value="1"/>
</dbReference>
<name>A0A9P6UG65_9FUNG</name>
<feature type="transmembrane region" description="Helical" evidence="8">
    <location>
        <begin position="90"/>
        <end position="117"/>
    </location>
</feature>
<dbReference type="GO" id="GO:0005886">
    <property type="term" value="C:plasma membrane"/>
    <property type="evidence" value="ECO:0007669"/>
    <property type="project" value="UniProtKB-SubCell"/>
</dbReference>
<evidence type="ECO:0000256" key="8">
    <source>
        <dbReference type="SAM" id="Phobius"/>
    </source>
</evidence>
<dbReference type="Proteomes" id="UP000823405">
    <property type="component" value="Unassembled WGS sequence"/>
</dbReference>
<keyword evidence="5 8" id="KW-1133">Transmembrane helix</keyword>
<dbReference type="EMBL" id="JAAAIN010001962">
    <property type="protein sequence ID" value="KAG0298852.1"/>
    <property type="molecule type" value="Genomic_DNA"/>
</dbReference>